<evidence type="ECO:0000256" key="1">
    <source>
        <dbReference type="ARBA" id="ARBA00022723"/>
    </source>
</evidence>
<dbReference type="InterPro" id="IPR014905">
    <property type="entry name" value="HIRAN"/>
</dbReference>
<name>A0A8J5SCF7_ZIZPA</name>
<keyword evidence="1" id="KW-0479">Metal-binding</keyword>
<evidence type="ECO:0000313" key="5">
    <source>
        <dbReference type="Proteomes" id="UP000729402"/>
    </source>
</evidence>
<feature type="domain" description="HIRAN" evidence="3">
    <location>
        <begin position="32"/>
        <end position="90"/>
    </location>
</feature>
<dbReference type="GO" id="GO:0016818">
    <property type="term" value="F:hydrolase activity, acting on acid anhydrides, in phosphorus-containing anhydrides"/>
    <property type="evidence" value="ECO:0007669"/>
    <property type="project" value="InterPro"/>
</dbReference>
<comment type="caution">
    <text evidence="4">The sequence shown here is derived from an EMBL/GenBank/DDBJ whole genome shotgun (WGS) entry which is preliminary data.</text>
</comment>
<accession>A0A8J5SCF7</accession>
<dbReference type="GO" id="GO:0003676">
    <property type="term" value="F:nucleic acid binding"/>
    <property type="evidence" value="ECO:0007669"/>
    <property type="project" value="InterPro"/>
</dbReference>
<reference evidence="4" key="2">
    <citation type="submission" date="2021-02" db="EMBL/GenBank/DDBJ databases">
        <authorList>
            <person name="Kimball J.A."/>
            <person name="Haas M.W."/>
            <person name="Macchietto M."/>
            <person name="Kono T."/>
            <person name="Duquette J."/>
            <person name="Shao M."/>
        </authorList>
    </citation>
    <scope>NUCLEOTIDE SEQUENCE</scope>
    <source>
        <tissue evidence="4">Fresh leaf tissue</tissue>
    </source>
</reference>
<dbReference type="AlphaFoldDB" id="A0A8J5SCF7"/>
<protein>
    <recommendedName>
        <fullName evidence="3">HIRAN domain-containing protein</fullName>
    </recommendedName>
</protein>
<gene>
    <name evidence="4" type="ORF">GUJ93_ZPchr0005g15724</name>
</gene>
<dbReference type="EMBL" id="JAAALK010000284">
    <property type="protein sequence ID" value="KAG8069133.1"/>
    <property type="molecule type" value="Genomic_DNA"/>
</dbReference>
<reference evidence="4" key="1">
    <citation type="journal article" date="2021" name="bioRxiv">
        <title>Whole Genome Assembly and Annotation of Northern Wild Rice, Zizania palustris L., Supports a Whole Genome Duplication in the Zizania Genus.</title>
        <authorList>
            <person name="Haas M."/>
            <person name="Kono T."/>
            <person name="Macchietto M."/>
            <person name="Millas R."/>
            <person name="McGilp L."/>
            <person name="Shao M."/>
            <person name="Duquette J."/>
            <person name="Hirsch C.N."/>
            <person name="Kimball J."/>
        </authorList>
    </citation>
    <scope>NUCLEOTIDE SEQUENCE</scope>
    <source>
        <tissue evidence="4">Fresh leaf tissue</tissue>
    </source>
</reference>
<dbReference type="Proteomes" id="UP000729402">
    <property type="component" value="Unassembled WGS sequence"/>
</dbReference>
<evidence type="ECO:0000256" key="2">
    <source>
        <dbReference type="ARBA" id="ARBA00022801"/>
    </source>
</evidence>
<keyword evidence="5" id="KW-1185">Reference proteome</keyword>
<evidence type="ECO:0000313" key="4">
    <source>
        <dbReference type="EMBL" id="KAG8069133.1"/>
    </source>
</evidence>
<proteinExistence type="predicted"/>
<evidence type="ECO:0000259" key="3">
    <source>
        <dbReference type="Pfam" id="PF08797"/>
    </source>
</evidence>
<dbReference type="Pfam" id="PF08797">
    <property type="entry name" value="HIRAN"/>
    <property type="match status" value="1"/>
</dbReference>
<dbReference type="GO" id="GO:0008270">
    <property type="term" value="F:zinc ion binding"/>
    <property type="evidence" value="ECO:0007669"/>
    <property type="project" value="InterPro"/>
</dbReference>
<sequence length="95" mass="10202">MEMDPLLAVADILLAYQALLICEPPPQVLHCLGNAIRALNRRGVQVGHIDCATAAVLAPLLDSHLLAAAHGIIPKPPKNARSAFRLPCQVHLFAR</sequence>
<dbReference type="OrthoDB" id="448448at2759"/>
<organism evidence="4 5">
    <name type="scientific">Zizania palustris</name>
    <name type="common">Northern wild rice</name>
    <dbReference type="NCBI Taxonomy" id="103762"/>
    <lineage>
        <taxon>Eukaryota</taxon>
        <taxon>Viridiplantae</taxon>
        <taxon>Streptophyta</taxon>
        <taxon>Embryophyta</taxon>
        <taxon>Tracheophyta</taxon>
        <taxon>Spermatophyta</taxon>
        <taxon>Magnoliopsida</taxon>
        <taxon>Liliopsida</taxon>
        <taxon>Poales</taxon>
        <taxon>Poaceae</taxon>
        <taxon>BOP clade</taxon>
        <taxon>Oryzoideae</taxon>
        <taxon>Oryzeae</taxon>
        <taxon>Zizaniinae</taxon>
        <taxon>Zizania</taxon>
    </lineage>
</organism>
<keyword evidence="2" id="KW-0378">Hydrolase</keyword>